<organism evidence="2 3">
    <name type="scientific">Vombatus ursinus</name>
    <name type="common">Common wombat</name>
    <dbReference type="NCBI Taxonomy" id="29139"/>
    <lineage>
        <taxon>Eukaryota</taxon>
        <taxon>Metazoa</taxon>
        <taxon>Chordata</taxon>
        <taxon>Craniata</taxon>
        <taxon>Vertebrata</taxon>
        <taxon>Euteleostomi</taxon>
        <taxon>Mammalia</taxon>
        <taxon>Metatheria</taxon>
        <taxon>Diprotodontia</taxon>
        <taxon>Vombatidae</taxon>
        <taxon>Vombatus</taxon>
    </lineage>
</organism>
<accession>A0A4X2L9H4</accession>
<evidence type="ECO:0000256" key="1">
    <source>
        <dbReference type="SAM" id="MobiDB-lite"/>
    </source>
</evidence>
<dbReference type="AlphaFoldDB" id="A0A4X2L9H4"/>
<keyword evidence="3" id="KW-1185">Reference proteome</keyword>
<protein>
    <submittedName>
        <fullName evidence="2">Uncharacterized protein</fullName>
    </submittedName>
</protein>
<name>A0A4X2L9H4_VOMUR</name>
<sequence>MPQNPGWPQSHDRHLEQPSGSGLSVIRDFVVRIMRKTNLFYKTPQQLQIHELNMQFLQTENVSKFSGDSPALTASFSRTTLLKMKRMYLEGTGVRGPSFPSKWRILVASTVCSQSSMNSQR</sequence>
<reference evidence="2" key="2">
    <citation type="submission" date="2025-08" db="UniProtKB">
        <authorList>
            <consortium name="Ensembl"/>
        </authorList>
    </citation>
    <scope>IDENTIFICATION</scope>
</reference>
<reference evidence="2" key="3">
    <citation type="submission" date="2025-09" db="UniProtKB">
        <authorList>
            <consortium name="Ensembl"/>
        </authorList>
    </citation>
    <scope>IDENTIFICATION</scope>
</reference>
<proteinExistence type="predicted"/>
<dbReference type="Ensembl" id="ENSVURT00010020060.1">
    <property type="protein sequence ID" value="ENSVURP00010017672.1"/>
    <property type="gene ID" value="ENSVURG00010013493.1"/>
</dbReference>
<evidence type="ECO:0000313" key="3">
    <source>
        <dbReference type="Proteomes" id="UP000314987"/>
    </source>
</evidence>
<evidence type="ECO:0000313" key="2">
    <source>
        <dbReference type="Ensembl" id="ENSVURP00010017672.1"/>
    </source>
</evidence>
<feature type="region of interest" description="Disordered" evidence="1">
    <location>
        <begin position="1"/>
        <end position="20"/>
    </location>
</feature>
<reference evidence="3" key="1">
    <citation type="submission" date="2018-12" db="EMBL/GenBank/DDBJ databases">
        <authorList>
            <person name="Yazar S."/>
        </authorList>
    </citation>
    <scope>NUCLEOTIDE SEQUENCE [LARGE SCALE GENOMIC DNA]</scope>
</reference>
<dbReference type="Proteomes" id="UP000314987">
    <property type="component" value="Unassembled WGS sequence"/>
</dbReference>